<dbReference type="InterPro" id="IPR009080">
    <property type="entry name" value="tRNAsynth_Ia_anticodon-bd"/>
</dbReference>
<evidence type="ECO:0000256" key="7">
    <source>
        <dbReference type="ARBA" id="ARBA00023146"/>
    </source>
</evidence>
<gene>
    <name evidence="12" type="primary">LARS</name>
    <name evidence="12" type="synonym">leuS</name>
</gene>
<evidence type="ECO:0000256" key="6">
    <source>
        <dbReference type="ARBA" id="ARBA00022917"/>
    </source>
</evidence>
<proteinExistence type="inferred from homology"/>
<dbReference type="AlphaFoldDB" id="A0A075G9V5"/>
<dbReference type="GO" id="GO:0006429">
    <property type="term" value="P:leucyl-tRNA aminoacylation"/>
    <property type="evidence" value="ECO:0007669"/>
    <property type="project" value="UniProtKB-UniRule"/>
</dbReference>
<dbReference type="GO" id="GO:0002161">
    <property type="term" value="F:aminoacyl-tRNA deacylase activity"/>
    <property type="evidence" value="ECO:0007669"/>
    <property type="project" value="InterPro"/>
</dbReference>
<evidence type="ECO:0000256" key="5">
    <source>
        <dbReference type="ARBA" id="ARBA00022840"/>
    </source>
</evidence>
<dbReference type="Pfam" id="PF08264">
    <property type="entry name" value="Anticodon_1"/>
    <property type="match status" value="1"/>
</dbReference>
<keyword evidence="4 9" id="KW-0547">Nucleotide-binding</keyword>
<dbReference type="GO" id="GO:0005524">
    <property type="term" value="F:ATP binding"/>
    <property type="evidence" value="ECO:0007669"/>
    <property type="project" value="UniProtKB-KW"/>
</dbReference>
<dbReference type="NCBIfam" id="TIGR00395">
    <property type="entry name" value="leuS_arch"/>
    <property type="match status" value="1"/>
</dbReference>
<evidence type="ECO:0000256" key="9">
    <source>
        <dbReference type="RuleBase" id="RU363035"/>
    </source>
</evidence>
<dbReference type="EC" id="6.1.1.4" evidence="2 8"/>
<dbReference type="PANTHER" id="PTHR45794">
    <property type="entry name" value="LEUCYL-TRNA SYNTHETASE"/>
    <property type="match status" value="1"/>
</dbReference>
<dbReference type="InterPro" id="IPR009008">
    <property type="entry name" value="Val/Leu/Ile-tRNA-synth_edit"/>
</dbReference>
<dbReference type="SUPFAM" id="SSF52374">
    <property type="entry name" value="Nucleotidylyl transferase"/>
    <property type="match status" value="1"/>
</dbReference>
<accession>A0A075G9V5</accession>
<dbReference type="Gene3D" id="3.30.2320.20">
    <property type="entry name" value="Class I aminoacyl-tRNA synthetases (RS)"/>
    <property type="match status" value="1"/>
</dbReference>
<dbReference type="Gene3D" id="1.10.730.10">
    <property type="entry name" value="Isoleucyl-tRNA Synthetase, Domain 1"/>
    <property type="match status" value="1"/>
</dbReference>
<evidence type="ECO:0000259" key="10">
    <source>
        <dbReference type="Pfam" id="PF00133"/>
    </source>
</evidence>
<dbReference type="Gene3D" id="3.40.50.620">
    <property type="entry name" value="HUPs"/>
    <property type="match status" value="1"/>
</dbReference>
<dbReference type="Gene3D" id="1.10.10.720">
    <property type="entry name" value="leucyl-tRNA synthetase"/>
    <property type="match status" value="1"/>
</dbReference>
<dbReference type="Pfam" id="PF00133">
    <property type="entry name" value="tRNA-synt_1"/>
    <property type="match status" value="1"/>
</dbReference>
<sequence>MNTQALEKKWQKKWEEARLFESEPREDQDKYFVNSPYPYMNGYLHLGHAFTYLRADMVSRYQRMKNKNVLFPFAFHCTGTPIVAAAQRVKEGEVGQINALKQMGLSKTLIKTFSKPEEWTKHFPDKAIEDLKKFGTSIDWRRSFITTSLNPPYDGFIRWQFNKLLAGEYLIKGTFPVVWCPKRETVVGDHDRLSGEGETPQEYTLLKFKGEDHFLVAATLRPETVFGQTNLWVDGDGTYTKAKVGNETWVMSQKMPFKLKLQGHKVKELGKIQGRDLIGQKYMAPQIGNEIIVLPSKFCDASIGSGIVTSVPSDSPDDYQGLVDLQNSSSDCEKWGLDYELVTSIQPIAILDSGEMGTLPAPKLCKELGIKNQTQRKKLEQAKQDLYMHSFNHGIMLDSTEYVADKPVEEAREIVKDKLIEEGKAVIYYELTGPVESRWLADCVVKIVDNQWFLEYSSEEWTKTTEKALGTMELYPSKARSQFEYVLQWLKNWACVREKGLGTKLPWDDNWVIESLSDSTIYMAYYTVAHYLKDLNEKQLKESLFDAIFGDGNTKLAAEESGVKQAEIIRWRNEFNYWYPYDLRVSGKDLIQNHLSFSLYNHIAMFGKDKWPRGFAVNGWVLVEGEKMSKSKGNFFTLKELTSKYGADVVRFTLCNAGEGLDDPNWEISFAETAGKKLKNWLSFVKKNKGKGRTTTHPIDTWFREIMASVAHQANTASERLKFRTSTRLIFFELPQYFKWYIQRAGEPHVEILKDYISIVNRGIAPIVPHTAEEAWSLSGEEDFILNQPFPEGHKPDLNLITGEDLVKQTLEDTRAILSIAGIVNPEEIVFIVAPEWKWNAVHTAGKLADSRGQVKLAQLISGVMPTIPPESKKLGADFLKKWVLKDIPSLGPDWQSKYAQQVDEAEILSASVDFFTNIFNCKITVVNADQAKSSMTSKANQSSPLRPAIFVS</sequence>
<keyword evidence="3 9" id="KW-0436">Ligase</keyword>
<evidence type="ECO:0000313" key="12">
    <source>
        <dbReference type="EMBL" id="AIF00816.1"/>
    </source>
</evidence>
<dbReference type="SUPFAM" id="SSF47323">
    <property type="entry name" value="Anticodon-binding domain of a subclass of class I aminoacyl-tRNA synthetases"/>
    <property type="match status" value="1"/>
</dbReference>
<dbReference type="NCBIfam" id="NF008957">
    <property type="entry name" value="PRK12300.1"/>
    <property type="match status" value="1"/>
</dbReference>
<dbReference type="PANTHER" id="PTHR45794:SF1">
    <property type="entry name" value="LEUCINE--TRNA LIGASE, CYTOPLASMIC"/>
    <property type="match status" value="1"/>
</dbReference>
<dbReference type="InterPro" id="IPR004493">
    <property type="entry name" value="Leu-tRNA-synth_Ia_arc/euk"/>
</dbReference>
<feature type="domain" description="Aminoacyl-tRNA synthetase class Ia" evidence="10">
    <location>
        <begin position="9"/>
        <end position="660"/>
    </location>
</feature>
<dbReference type="InterPro" id="IPR013155">
    <property type="entry name" value="M/V/L/I-tRNA-synth_anticd-bd"/>
</dbReference>
<keyword evidence="6 9" id="KW-0648">Protein biosynthesis</keyword>
<evidence type="ECO:0000256" key="1">
    <source>
        <dbReference type="ARBA" id="ARBA00005594"/>
    </source>
</evidence>
<organism evidence="12">
    <name type="scientific">uncultured marine group II/III euryarchaeote KM3_13_C08</name>
    <dbReference type="NCBI Taxonomy" id="1457871"/>
    <lineage>
        <taxon>Archaea</taxon>
        <taxon>Methanobacteriati</taxon>
        <taxon>Methanobacteriota</taxon>
        <taxon>environmental samples</taxon>
    </lineage>
</organism>
<dbReference type="InterPro" id="IPR014729">
    <property type="entry name" value="Rossmann-like_a/b/a_fold"/>
</dbReference>
<dbReference type="SUPFAM" id="SSF50677">
    <property type="entry name" value="ValRS/IleRS/LeuRS editing domain"/>
    <property type="match status" value="1"/>
</dbReference>
<evidence type="ECO:0000256" key="4">
    <source>
        <dbReference type="ARBA" id="ARBA00022741"/>
    </source>
</evidence>
<reference evidence="12" key="1">
    <citation type="journal article" date="2014" name="Genome Biol. Evol.">
        <title>Pangenome evidence for extensive interdomain horizontal transfer affecting lineage core and shell genes in uncultured planktonic thaumarchaeota and euryarchaeota.</title>
        <authorList>
            <person name="Deschamps P."/>
            <person name="Zivanovic Y."/>
            <person name="Moreira D."/>
            <person name="Rodriguez-Valera F."/>
            <person name="Lopez-Garcia P."/>
        </authorList>
    </citation>
    <scope>NUCLEOTIDE SEQUENCE</scope>
</reference>
<evidence type="ECO:0000256" key="2">
    <source>
        <dbReference type="ARBA" id="ARBA00013164"/>
    </source>
</evidence>
<dbReference type="GO" id="GO:0004823">
    <property type="term" value="F:leucine-tRNA ligase activity"/>
    <property type="evidence" value="ECO:0007669"/>
    <property type="project" value="UniProtKB-UniRule"/>
</dbReference>
<dbReference type="Gene3D" id="3.90.740.10">
    <property type="entry name" value="Valyl/Leucyl/Isoleucyl-tRNA synthetase, editing domain"/>
    <property type="match status" value="1"/>
</dbReference>
<feature type="domain" description="Methionyl/Valyl/Leucyl/Isoleucyl-tRNA synthetase anticodon-binding" evidence="11">
    <location>
        <begin position="700"/>
        <end position="821"/>
    </location>
</feature>
<evidence type="ECO:0000259" key="11">
    <source>
        <dbReference type="Pfam" id="PF08264"/>
    </source>
</evidence>
<comment type="similarity">
    <text evidence="1 9">Belongs to the class-I aminoacyl-tRNA synthetase family.</text>
</comment>
<name>A0A075G9V5_9EURY</name>
<dbReference type="EMBL" id="KF900603">
    <property type="protein sequence ID" value="AIF00816.1"/>
    <property type="molecule type" value="Genomic_DNA"/>
</dbReference>
<evidence type="ECO:0000256" key="8">
    <source>
        <dbReference type="NCBIfam" id="TIGR00395"/>
    </source>
</evidence>
<keyword evidence="5 9" id="KW-0067">ATP-binding</keyword>
<evidence type="ECO:0000256" key="3">
    <source>
        <dbReference type="ARBA" id="ARBA00022598"/>
    </source>
</evidence>
<dbReference type="InterPro" id="IPR001412">
    <property type="entry name" value="aa-tRNA-synth_I_CS"/>
</dbReference>
<protein>
    <recommendedName>
        <fullName evidence="2 8">Leucine--tRNA ligase</fullName>
        <ecNumber evidence="2 8">6.1.1.4</ecNumber>
    </recommendedName>
</protein>
<dbReference type="PROSITE" id="PS00178">
    <property type="entry name" value="AA_TRNA_LIGASE_I"/>
    <property type="match status" value="1"/>
</dbReference>
<keyword evidence="7 9" id="KW-0030">Aminoacyl-tRNA synthetase</keyword>
<dbReference type="InterPro" id="IPR002300">
    <property type="entry name" value="aa-tRNA-synth_Ia"/>
</dbReference>